<proteinExistence type="inferred from homology"/>
<dbReference type="InterPro" id="IPR029035">
    <property type="entry name" value="DHS-like_NAD/FAD-binding_dom"/>
</dbReference>
<dbReference type="PANTHER" id="PTHR18968">
    <property type="entry name" value="THIAMINE PYROPHOSPHATE ENZYMES"/>
    <property type="match status" value="1"/>
</dbReference>
<comment type="similarity">
    <text evidence="1">Belongs to the TPP enzyme family.</text>
</comment>
<dbReference type="InterPro" id="IPR012001">
    <property type="entry name" value="Thiamin_PyroP_enz_TPP-bd_dom"/>
</dbReference>
<feature type="domain" description="Thiamine pyrophosphate enzyme central" evidence="2">
    <location>
        <begin position="185"/>
        <end position="302"/>
    </location>
</feature>
<evidence type="ECO:0000259" key="3">
    <source>
        <dbReference type="Pfam" id="PF02776"/>
    </source>
</evidence>
<dbReference type="Gene3D" id="3.40.50.970">
    <property type="match status" value="1"/>
</dbReference>
<feature type="domain" description="Thiamine pyrophosphate enzyme N-terminal TPP-binding" evidence="3">
    <location>
        <begin position="2"/>
        <end position="98"/>
    </location>
</feature>
<dbReference type="Gene3D" id="3.40.50.1220">
    <property type="entry name" value="TPP-binding domain"/>
    <property type="match status" value="1"/>
</dbReference>
<dbReference type="InterPro" id="IPR012000">
    <property type="entry name" value="Thiamin_PyroP_enz_cen_dom"/>
</dbReference>
<dbReference type="Pfam" id="PF02776">
    <property type="entry name" value="TPP_enzyme_N"/>
    <property type="match status" value="1"/>
</dbReference>
<dbReference type="InterPro" id="IPR029061">
    <property type="entry name" value="THDP-binding"/>
</dbReference>
<dbReference type="InterPro" id="IPR045229">
    <property type="entry name" value="TPP_enz"/>
</dbReference>
<name>A0ABU9Z478_9RHOO</name>
<evidence type="ECO:0000313" key="4">
    <source>
        <dbReference type="EMBL" id="MEN3070772.1"/>
    </source>
</evidence>
<dbReference type="SUPFAM" id="SSF52518">
    <property type="entry name" value="Thiamin diphosphate-binding fold (THDP-binding)"/>
    <property type="match status" value="1"/>
</dbReference>
<evidence type="ECO:0000313" key="5">
    <source>
        <dbReference type="Proteomes" id="UP001410394"/>
    </source>
</evidence>
<dbReference type="CDD" id="cd07035">
    <property type="entry name" value="TPP_PYR_POX_like"/>
    <property type="match status" value="1"/>
</dbReference>
<protein>
    <submittedName>
        <fullName evidence="4">Thiamine pyrophosphate-binding protein</fullName>
    </submittedName>
</protein>
<dbReference type="EMBL" id="JBDIVE010000028">
    <property type="protein sequence ID" value="MEN3070772.1"/>
    <property type="molecule type" value="Genomic_DNA"/>
</dbReference>
<evidence type="ECO:0000259" key="2">
    <source>
        <dbReference type="Pfam" id="PF00205"/>
    </source>
</evidence>
<accession>A0ABU9Z478</accession>
<gene>
    <name evidence="4" type="ORF">ABDB84_20000</name>
</gene>
<keyword evidence="5" id="KW-1185">Reference proteome</keyword>
<dbReference type="Proteomes" id="UP001410394">
    <property type="component" value="Unassembled WGS sequence"/>
</dbReference>
<sequence length="303" mass="32851">MVEAGYSKCFSLGGGNIMHLVESVSRAMPVVPVIHEVAAGIATEYFNETGDGQRAFSLITTGPGLTNIVTALAGAFMESRELLVIGGQVKTADLCRGEIRQRGIQEVEGARLVEAVTKRSVRLDAPIKRSEFLEIVKTGWQPRKGPVFIEMPLDVQGRMVAPGDYEDAVDARAEPALPLASEAQLQEIVARFKRAKRPVLMLGGGVSRATAKRIGVEGYQGFGVPIMTTWNGADRIGSEHPLYFGRPNTWGQRYANILAQQADFVLALGTRLGMQQSGFNWQQFIPLGDIVQVDLDPAELAKG</sequence>
<reference evidence="4 5" key="1">
    <citation type="journal article" date="2018" name="Int. J. Syst. Evol. Microbiol.">
        <title>Uliginosibacterium sediminicola sp. nov., isolated from freshwater sediment.</title>
        <authorList>
            <person name="Hwang W.M."/>
            <person name="Kim S.M."/>
            <person name="Kang K."/>
            <person name="Ahn T.Y."/>
        </authorList>
    </citation>
    <scope>NUCLEOTIDE SEQUENCE [LARGE SCALE GENOMIC DNA]</scope>
    <source>
        <strain evidence="4 5">M1-21</strain>
    </source>
</reference>
<dbReference type="PANTHER" id="PTHR18968:SF142">
    <property type="entry name" value="ACETOLACTATE SYNTHASE"/>
    <property type="match status" value="1"/>
</dbReference>
<dbReference type="Pfam" id="PF00205">
    <property type="entry name" value="TPP_enzyme_M"/>
    <property type="match status" value="1"/>
</dbReference>
<comment type="caution">
    <text evidence="4">The sequence shown here is derived from an EMBL/GenBank/DDBJ whole genome shotgun (WGS) entry which is preliminary data.</text>
</comment>
<feature type="non-terminal residue" evidence="4">
    <location>
        <position position="303"/>
    </location>
</feature>
<evidence type="ECO:0000256" key="1">
    <source>
        <dbReference type="ARBA" id="ARBA00007812"/>
    </source>
</evidence>
<dbReference type="RefSeq" id="WP_345921548.1">
    <property type="nucleotide sequence ID" value="NZ_JBDIVE010000028.1"/>
</dbReference>
<dbReference type="SUPFAM" id="SSF52467">
    <property type="entry name" value="DHS-like NAD/FAD-binding domain"/>
    <property type="match status" value="1"/>
</dbReference>
<organism evidence="4 5">
    <name type="scientific">Uliginosibacterium sediminicola</name>
    <dbReference type="NCBI Taxonomy" id="2024550"/>
    <lineage>
        <taxon>Bacteria</taxon>
        <taxon>Pseudomonadati</taxon>
        <taxon>Pseudomonadota</taxon>
        <taxon>Betaproteobacteria</taxon>
        <taxon>Rhodocyclales</taxon>
        <taxon>Zoogloeaceae</taxon>
        <taxon>Uliginosibacterium</taxon>
    </lineage>
</organism>